<dbReference type="PANTHER" id="PTHR43877">
    <property type="entry name" value="AMINOALKYLPHOSPHONATE N-ACETYLTRANSFERASE-RELATED-RELATED"/>
    <property type="match status" value="1"/>
</dbReference>
<dbReference type="OrthoDB" id="273614at2"/>
<dbReference type="CDD" id="cd04301">
    <property type="entry name" value="NAT_SF"/>
    <property type="match status" value="1"/>
</dbReference>
<dbReference type="Pfam" id="PF00583">
    <property type="entry name" value="Acetyltransf_1"/>
    <property type="match status" value="1"/>
</dbReference>
<evidence type="ECO:0000259" key="3">
    <source>
        <dbReference type="PROSITE" id="PS51186"/>
    </source>
</evidence>
<feature type="domain" description="N-acetyltransferase" evidence="3">
    <location>
        <begin position="8"/>
        <end position="147"/>
    </location>
</feature>
<protein>
    <submittedName>
        <fullName evidence="4">GNAT family N-acetyltransferase</fullName>
    </submittedName>
</protein>
<gene>
    <name evidence="4" type="ORF">FIV50_15825</name>
</gene>
<dbReference type="GO" id="GO:0016747">
    <property type="term" value="F:acyltransferase activity, transferring groups other than amino-acyl groups"/>
    <property type="evidence" value="ECO:0007669"/>
    <property type="project" value="InterPro"/>
</dbReference>
<dbReference type="InterPro" id="IPR000182">
    <property type="entry name" value="GNAT_dom"/>
</dbReference>
<dbReference type="Proteomes" id="UP000316125">
    <property type="component" value="Chromosome"/>
</dbReference>
<evidence type="ECO:0000256" key="2">
    <source>
        <dbReference type="ARBA" id="ARBA00023315"/>
    </source>
</evidence>
<dbReference type="PROSITE" id="PS51186">
    <property type="entry name" value="GNAT"/>
    <property type="match status" value="1"/>
</dbReference>
<dbReference type="RefSeq" id="WP_140038258.1">
    <property type="nucleotide sequence ID" value="NZ_CP041040.1"/>
</dbReference>
<dbReference type="Gene3D" id="3.40.630.30">
    <property type="match status" value="1"/>
</dbReference>
<accession>A0A4Y5YUB5</accession>
<keyword evidence="2" id="KW-0012">Acyltransferase</keyword>
<evidence type="ECO:0000313" key="5">
    <source>
        <dbReference type="Proteomes" id="UP000316125"/>
    </source>
</evidence>
<name>A0A4Y5YUB5_9MICO</name>
<dbReference type="SUPFAM" id="SSF55729">
    <property type="entry name" value="Acyl-CoA N-acyltransferases (Nat)"/>
    <property type="match status" value="1"/>
</dbReference>
<evidence type="ECO:0000313" key="4">
    <source>
        <dbReference type="EMBL" id="QDE36126.1"/>
    </source>
</evidence>
<dbReference type="PANTHER" id="PTHR43877:SF2">
    <property type="entry name" value="AMINOALKYLPHOSPHONATE N-ACETYLTRANSFERASE-RELATED"/>
    <property type="match status" value="1"/>
</dbReference>
<keyword evidence="1 4" id="KW-0808">Transferase</keyword>
<dbReference type="EMBL" id="CP041040">
    <property type="protein sequence ID" value="QDE36126.1"/>
    <property type="molecule type" value="Genomic_DNA"/>
</dbReference>
<evidence type="ECO:0000256" key="1">
    <source>
        <dbReference type="ARBA" id="ARBA00022679"/>
    </source>
</evidence>
<dbReference type="AlphaFoldDB" id="A0A4Y5YUB5"/>
<reference evidence="4 5" key="1">
    <citation type="submission" date="2019-06" db="EMBL/GenBank/DDBJ databases">
        <title>Complete genome of Microbacterium foliorum M2.</title>
        <authorList>
            <person name="Cao G."/>
        </authorList>
    </citation>
    <scope>NUCLEOTIDE SEQUENCE [LARGE SCALE GENOMIC DNA]</scope>
    <source>
        <strain evidence="4 5">M2</strain>
    </source>
</reference>
<sequence>MADEISISIADRLTPSDLQQIETLLPQISATARFDAARVLSLLEAPNADLFVARESGRIVGMATLAMAPLITGRHGSIEDVVVDQSTRGRGIARLLLETIIEESERRGLSKLDLTSRPSRESALRLYESVGFVRRNTNVMRFAPQET</sequence>
<dbReference type="InterPro" id="IPR016181">
    <property type="entry name" value="Acyl_CoA_acyltransferase"/>
</dbReference>
<organism evidence="4 5">
    <name type="scientific">Microbacterium foliorum</name>
    <dbReference type="NCBI Taxonomy" id="104336"/>
    <lineage>
        <taxon>Bacteria</taxon>
        <taxon>Bacillati</taxon>
        <taxon>Actinomycetota</taxon>
        <taxon>Actinomycetes</taxon>
        <taxon>Micrococcales</taxon>
        <taxon>Microbacteriaceae</taxon>
        <taxon>Microbacterium</taxon>
    </lineage>
</organism>
<proteinExistence type="predicted"/>
<dbReference type="InterPro" id="IPR050832">
    <property type="entry name" value="Bact_Acetyltransf"/>
</dbReference>